<feature type="signal peptide" evidence="1">
    <location>
        <begin position="1"/>
        <end position="24"/>
    </location>
</feature>
<protein>
    <submittedName>
        <fullName evidence="2">Uncharacterized protein</fullName>
    </submittedName>
</protein>
<comment type="caution">
    <text evidence="2">The sequence shown here is derived from an EMBL/GenBank/DDBJ whole genome shotgun (WGS) entry which is preliminary data.</text>
</comment>
<dbReference type="EMBL" id="JAOQNS010000006">
    <property type="protein sequence ID" value="MCW2308252.1"/>
    <property type="molecule type" value="Genomic_DNA"/>
</dbReference>
<evidence type="ECO:0000313" key="2">
    <source>
        <dbReference type="EMBL" id="MCW2308252.1"/>
    </source>
</evidence>
<feature type="chain" id="PRO_5046703632" evidence="1">
    <location>
        <begin position="25"/>
        <end position="96"/>
    </location>
</feature>
<keyword evidence="3" id="KW-1185">Reference proteome</keyword>
<proteinExistence type="predicted"/>
<dbReference type="RefSeq" id="WP_264601865.1">
    <property type="nucleotide sequence ID" value="NZ_JAOQNS010000006.1"/>
</dbReference>
<dbReference type="InterPro" id="IPR001893">
    <property type="entry name" value="Cys-rich_GLG1_repeat"/>
</dbReference>
<dbReference type="Proteomes" id="UP001209755">
    <property type="component" value="Unassembled WGS sequence"/>
</dbReference>
<name>A0ABT3HCW5_9HYPH</name>
<keyword evidence="1" id="KW-0732">Signal</keyword>
<gene>
    <name evidence="2" type="ORF">M2319_002591</name>
</gene>
<evidence type="ECO:0000256" key="1">
    <source>
        <dbReference type="SAM" id="SignalP"/>
    </source>
</evidence>
<dbReference type="Pfam" id="PF00839">
    <property type="entry name" value="Cys_rich_FGFR"/>
    <property type="match status" value="1"/>
</dbReference>
<sequence length="96" mass="9830">MNTLMKILLGSTLALAVSAGPALAQGAGQGAGGGLVGTHCKKEIATYCGHLKHGRGEIPNCLESHFKDLSQDCKWALANKGPGWGGGWQQGNSTAQ</sequence>
<accession>A0ABT3HCW5</accession>
<organism evidence="2 3">
    <name type="scientific">Rhodobium gokarnense</name>
    <dbReference type="NCBI Taxonomy" id="364296"/>
    <lineage>
        <taxon>Bacteria</taxon>
        <taxon>Pseudomonadati</taxon>
        <taxon>Pseudomonadota</taxon>
        <taxon>Alphaproteobacteria</taxon>
        <taxon>Hyphomicrobiales</taxon>
        <taxon>Rhodobiaceae</taxon>
        <taxon>Rhodobium</taxon>
    </lineage>
</organism>
<evidence type="ECO:0000313" key="3">
    <source>
        <dbReference type="Proteomes" id="UP001209755"/>
    </source>
</evidence>
<reference evidence="3" key="1">
    <citation type="submission" date="2023-07" db="EMBL/GenBank/DDBJ databases">
        <title>Genome sequencing of Purple Non-Sulfur Bacteria from various extreme environments.</title>
        <authorList>
            <person name="Mayer M."/>
        </authorList>
    </citation>
    <scope>NUCLEOTIDE SEQUENCE [LARGE SCALE GENOMIC DNA]</scope>
    <source>
        <strain evidence="3">DSM 17935</strain>
    </source>
</reference>